<name>A0A080ZZQ4_PHYNI</name>
<gene>
    <name evidence="1" type="ORF">F444_11661</name>
</gene>
<comment type="caution">
    <text evidence="1">The sequence shown here is derived from an EMBL/GenBank/DDBJ whole genome shotgun (WGS) entry which is preliminary data.</text>
</comment>
<organism evidence="1 2">
    <name type="scientific">Phytophthora nicotianae P1976</name>
    <dbReference type="NCBI Taxonomy" id="1317066"/>
    <lineage>
        <taxon>Eukaryota</taxon>
        <taxon>Sar</taxon>
        <taxon>Stramenopiles</taxon>
        <taxon>Oomycota</taxon>
        <taxon>Peronosporomycetes</taxon>
        <taxon>Peronosporales</taxon>
        <taxon>Peronosporaceae</taxon>
        <taxon>Phytophthora</taxon>
    </lineage>
</organism>
<evidence type="ECO:0008006" key="3">
    <source>
        <dbReference type="Google" id="ProtNLM"/>
    </source>
</evidence>
<dbReference type="EMBL" id="ANJA01002088">
    <property type="protein sequence ID" value="ETO72115.1"/>
    <property type="molecule type" value="Genomic_DNA"/>
</dbReference>
<evidence type="ECO:0000313" key="1">
    <source>
        <dbReference type="EMBL" id="ETO72115.1"/>
    </source>
</evidence>
<proteinExistence type="predicted"/>
<sequence>MGFNYLETRNIMQKGWCDALIYPKKKRQAQTPWGTFRMDVAKSNPGLIGVMWPDNTIVYILASQVTAESTTVRLQKGVAPVLYHALAWLQNTSITWTALVDMTSYDVEGMNGLTYTVPNCRFRKYYKCLFLGLVDVALVNTFALRLSGTGAQQAH</sequence>
<dbReference type="Proteomes" id="UP000028582">
    <property type="component" value="Unassembled WGS sequence"/>
</dbReference>
<evidence type="ECO:0000313" key="2">
    <source>
        <dbReference type="Proteomes" id="UP000028582"/>
    </source>
</evidence>
<reference evidence="1 2" key="1">
    <citation type="submission" date="2013-11" db="EMBL/GenBank/DDBJ databases">
        <title>The Genome Sequence of Phytophthora parasitica P1976.</title>
        <authorList>
            <consortium name="The Broad Institute Genomics Platform"/>
            <person name="Russ C."/>
            <person name="Tyler B."/>
            <person name="Panabieres F."/>
            <person name="Shan W."/>
            <person name="Tripathy S."/>
            <person name="Grunwald N."/>
            <person name="Machado M."/>
            <person name="Johnson C.S."/>
            <person name="Walker B."/>
            <person name="Young S."/>
            <person name="Zeng Q."/>
            <person name="Gargeya S."/>
            <person name="Fitzgerald M."/>
            <person name="Haas B."/>
            <person name="Abouelleil A."/>
            <person name="Allen A.W."/>
            <person name="Alvarado L."/>
            <person name="Arachchi H.M."/>
            <person name="Berlin A.M."/>
            <person name="Chapman S.B."/>
            <person name="Gainer-Dewar J."/>
            <person name="Goldberg J."/>
            <person name="Griggs A."/>
            <person name="Gujja S."/>
            <person name="Hansen M."/>
            <person name="Howarth C."/>
            <person name="Imamovic A."/>
            <person name="Ireland A."/>
            <person name="Larimer J."/>
            <person name="McCowan C."/>
            <person name="Murphy C."/>
            <person name="Pearson M."/>
            <person name="Poon T.W."/>
            <person name="Priest M."/>
            <person name="Roberts A."/>
            <person name="Saif S."/>
            <person name="Shea T."/>
            <person name="Sisk P."/>
            <person name="Sykes S."/>
            <person name="Wortman J."/>
            <person name="Nusbaum C."/>
            <person name="Birren B."/>
        </authorList>
    </citation>
    <scope>NUCLEOTIDE SEQUENCE [LARGE SCALE GENOMIC DNA]</scope>
    <source>
        <strain evidence="1 2">P1976</strain>
    </source>
</reference>
<accession>A0A080ZZQ4</accession>
<protein>
    <recommendedName>
        <fullName evidence="3">PiggyBac transposable element-derived protein domain-containing protein</fullName>
    </recommendedName>
</protein>
<dbReference type="AlphaFoldDB" id="A0A080ZZQ4"/>